<dbReference type="PANTHER" id="PTHR45339">
    <property type="entry name" value="HYBRID SIGNAL TRANSDUCTION HISTIDINE KINASE J"/>
    <property type="match status" value="1"/>
</dbReference>
<dbReference type="CDD" id="cd16922">
    <property type="entry name" value="HATPase_EvgS-ArcB-TorS-like"/>
    <property type="match status" value="1"/>
</dbReference>
<dbReference type="SUPFAM" id="SSF55874">
    <property type="entry name" value="ATPase domain of HSP90 chaperone/DNA topoisomerase II/histidine kinase"/>
    <property type="match status" value="1"/>
</dbReference>
<keyword evidence="4" id="KW-0378">Hydrolase</keyword>
<dbReference type="HOGENOM" id="CLU_000445_114_15_6"/>
<proteinExistence type="predicted"/>
<dbReference type="SMART" id="SM00448">
    <property type="entry name" value="REC"/>
    <property type="match status" value="1"/>
</dbReference>
<evidence type="ECO:0000256" key="1">
    <source>
        <dbReference type="ARBA" id="ARBA00000085"/>
    </source>
</evidence>
<dbReference type="GO" id="GO:0000155">
    <property type="term" value="F:phosphorelay sensor kinase activity"/>
    <property type="evidence" value="ECO:0007669"/>
    <property type="project" value="InterPro"/>
</dbReference>
<feature type="transmembrane region" description="Helical" evidence="7">
    <location>
        <begin position="12"/>
        <end position="36"/>
    </location>
</feature>
<organism evidence="10 11">
    <name type="scientific">Vibrio vulnificus (strain YJ016)</name>
    <dbReference type="NCBI Taxonomy" id="196600"/>
    <lineage>
        <taxon>Bacteria</taxon>
        <taxon>Pseudomonadati</taxon>
        <taxon>Pseudomonadota</taxon>
        <taxon>Gammaproteobacteria</taxon>
        <taxon>Vibrionales</taxon>
        <taxon>Vibrionaceae</taxon>
        <taxon>Vibrio</taxon>
    </lineage>
</organism>
<dbReference type="PANTHER" id="PTHR45339:SF1">
    <property type="entry name" value="HYBRID SIGNAL TRANSDUCTION HISTIDINE KINASE J"/>
    <property type="match status" value="1"/>
</dbReference>
<evidence type="ECO:0000256" key="4">
    <source>
        <dbReference type="ARBA" id="ARBA00022801"/>
    </source>
</evidence>
<keyword evidence="3 6" id="KW-0597">Phosphoprotein</keyword>
<dbReference type="Gene3D" id="1.10.287.130">
    <property type="match status" value="1"/>
</dbReference>
<dbReference type="KEGG" id="vvy:VVA1420"/>
<dbReference type="AlphaFoldDB" id="Q7MCG7"/>
<name>Q7MCG7_VIBVY</name>
<evidence type="ECO:0000256" key="6">
    <source>
        <dbReference type="PROSITE-ProRule" id="PRU00169"/>
    </source>
</evidence>
<keyword evidence="10" id="KW-0808">Transferase</keyword>
<dbReference type="PROSITE" id="PS50110">
    <property type="entry name" value="RESPONSE_REGULATORY"/>
    <property type="match status" value="1"/>
</dbReference>
<dbReference type="Pfam" id="PF00072">
    <property type="entry name" value="Response_reg"/>
    <property type="match status" value="1"/>
</dbReference>
<dbReference type="CDD" id="cd17546">
    <property type="entry name" value="REC_hyHK_CKI1_RcsC-like"/>
    <property type="match status" value="1"/>
</dbReference>
<dbReference type="EMBL" id="BA000038">
    <property type="protein sequence ID" value="BAC97446.1"/>
    <property type="molecule type" value="Genomic_DNA"/>
</dbReference>
<dbReference type="InterPro" id="IPR011006">
    <property type="entry name" value="CheY-like_superfamily"/>
</dbReference>
<dbReference type="STRING" id="672.VV93_v1c43250"/>
<reference evidence="10 11" key="1">
    <citation type="journal article" date="2003" name="Genome Res.">
        <title>Comparative genome analysis of Vibrio vulnificus, a marine pathogen.</title>
        <authorList>
            <person name="Chen C.Y."/>
            <person name="Wu K.M."/>
            <person name="Chang Y.C."/>
            <person name="Chang C.H."/>
            <person name="Tsai H.C."/>
            <person name="Liao T.L."/>
            <person name="Liu Y.M."/>
            <person name="Chen H.J."/>
            <person name="Shen A.B."/>
            <person name="Li J.C."/>
            <person name="Su T.L."/>
            <person name="Shao C.P."/>
            <person name="Lee C.T."/>
            <person name="Hor L.I."/>
            <person name="Tsai S.F."/>
        </authorList>
    </citation>
    <scope>NUCLEOTIDE SEQUENCE [LARGE SCALE GENOMIC DNA]</scope>
    <source>
        <strain evidence="10 11">YJ016</strain>
    </source>
</reference>
<dbReference type="CDD" id="cd00082">
    <property type="entry name" value="HisKA"/>
    <property type="match status" value="1"/>
</dbReference>
<keyword evidence="5" id="KW-0902">Two-component regulatory system</keyword>
<evidence type="ECO:0000313" key="11">
    <source>
        <dbReference type="Proteomes" id="UP000002675"/>
    </source>
</evidence>
<dbReference type="InterPro" id="IPR004358">
    <property type="entry name" value="Sig_transdc_His_kin-like_C"/>
</dbReference>
<comment type="catalytic activity">
    <reaction evidence="1">
        <text>ATP + protein L-histidine = ADP + protein N-phospho-L-histidine.</text>
        <dbReference type="EC" id="2.7.13.3"/>
    </reaction>
</comment>
<dbReference type="Pfam" id="PF02518">
    <property type="entry name" value="HATPase_c"/>
    <property type="match status" value="1"/>
</dbReference>
<protein>
    <recommendedName>
        <fullName evidence="2">histidine kinase</fullName>
        <ecNumber evidence="2">2.7.13.3</ecNumber>
    </recommendedName>
</protein>
<sequence length="720" mass="81262">MRKLMKQNSKLPILAILLVTLGSALFFLIAAAFFSYQNMTSQAMAPYVSIVNNNLGAKTKLLHIKSSLQDFLVEPSAANLQKTQIRTRIMRASIENDLRSHATIELHSDYGDFAQLDAMTQGLHQLTSRVAALKEVTSAEAVMPSLISEIDALYDRWNTYTSEVILQVEHNQSDFLLTREQFYHQQHWYYLAILFVSILIIALVFKLYIDQVRLTRFTQQQSLDMQEAKRAAEASAETKSKFLANISHEVRTPLNAIIGLSDTDHYLNASEQIREYIDLIHRSGKHLLALMNDILDISKIDSGKLTLEQVEFSLKDIVDDTRVLFHERTQTPGVESFIITPQDCDMIFYGDPLRLFQIISNLCSNAIKFTHEGQIKVAFTVQNRGPNSVLQICVSDTGIGISEAQLQKVFDEFVQADDSTTRKYGGTGLGLAICQKLTNLMQGTLRIESELNRGTHVTLSLTLPLLHAPHFEPKPPCPSDILVHNDGSEYYSTIQHDVNRLALLADHTESYFVYYHHNQRLIANILPTLYEEAGGRKLLVITDIEQQQNLESSAKVEYLSKPYVSYRMYELLLGKPTPSLATITMPHKTYLDLQVLLVEDVHINQLVATHFLARLGIVPDMANNGEEALARMRKQAYDLVLMDIQMPVMDGLQAMKVIQAEQLAKGAMIIAVTANVFEEDEKKYRQAGFDDILAKPFNVDALQSVIETHCLTNKVKSRTV</sequence>
<evidence type="ECO:0000259" key="9">
    <source>
        <dbReference type="PROSITE" id="PS50110"/>
    </source>
</evidence>
<dbReference type="eggNOG" id="COG2205">
    <property type="taxonomic scope" value="Bacteria"/>
</dbReference>
<dbReference type="FunFam" id="3.30.565.10:FF:000010">
    <property type="entry name" value="Sensor histidine kinase RcsC"/>
    <property type="match status" value="1"/>
</dbReference>
<dbReference type="SUPFAM" id="SSF52172">
    <property type="entry name" value="CheY-like"/>
    <property type="match status" value="1"/>
</dbReference>
<dbReference type="SUPFAM" id="SSF47384">
    <property type="entry name" value="Homodimeric domain of signal transducing histidine kinase"/>
    <property type="match status" value="1"/>
</dbReference>
<evidence type="ECO:0000313" key="10">
    <source>
        <dbReference type="EMBL" id="BAC97446.1"/>
    </source>
</evidence>
<dbReference type="InterPro" id="IPR036890">
    <property type="entry name" value="HATPase_C_sf"/>
</dbReference>
<dbReference type="InterPro" id="IPR036097">
    <property type="entry name" value="HisK_dim/P_sf"/>
</dbReference>
<evidence type="ECO:0000256" key="3">
    <source>
        <dbReference type="ARBA" id="ARBA00022553"/>
    </source>
</evidence>
<dbReference type="Pfam" id="PF00512">
    <property type="entry name" value="HisKA"/>
    <property type="match status" value="1"/>
</dbReference>
<dbReference type="InterPro" id="IPR003661">
    <property type="entry name" value="HisK_dim/P_dom"/>
</dbReference>
<dbReference type="SMART" id="SM00388">
    <property type="entry name" value="HisKA"/>
    <property type="match status" value="1"/>
</dbReference>
<dbReference type="SMART" id="SM00387">
    <property type="entry name" value="HATPase_c"/>
    <property type="match status" value="1"/>
</dbReference>
<keyword evidence="7" id="KW-0472">Membrane</keyword>
<evidence type="ECO:0000259" key="8">
    <source>
        <dbReference type="PROSITE" id="PS50109"/>
    </source>
</evidence>
<evidence type="ECO:0000256" key="5">
    <source>
        <dbReference type="ARBA" id="ARBA00023012"/>
    </source>
</evidence>
<dbReference type="InterPro" id="IPR001789">
    <property type="entry name" value="Sig_transdc_resp-reg_receiver"/>
</dbReference>
<accession>Q7MCG7</accession>
<evidence type="ECO:0000256" key="2">
    <source>
        <dbReference type="ARBA" id="ARBA00012438"/>
    </source>
</evidence>
<dbReference type="InterPro" id="IPR005467">
    <property type="entry name" value="His_kinase_dom"/>
</dbReference>
<evidence type="ECO:0000256" key="7">
    <source>
        <dbReference type="SAM" id="Phobius"/>
    </source>
</evidence>
<keyword evidence="7" id="KW-1133">Transmembrane helix</keyword>
<dbReference type="GO" id="GO:0016787">
    <property type="term" value="F:hydrolase activity"/>
    <property type="evidence" value="ECO:0007669"/>
    <property type="project" value="UniProtKB-KW"/>
</dbReference>
<feature type="transmembrane region" description="Helical" evidence="7">
    <location>
        <begin position="188"/>
        <end position="209"/>
    </location>
</feature>
<dbReference type="InterPro" id="IPR003594">
    <property type="entry name" value="HATPase_dom"/>
</dbReference>
<dbReference type="PROSITE" id="PS50109">
    <property type="entry name" value="HIS_KIN"/>
    <property type="match status" value="1"/>
</dbReference>
<dbReference type="EC" id="2.7.13.3" evidence="2"/>
<keyword evidence="10" id="KW-0418">Kinase</keyword>
<dbReference type="Gene3D" id="3.30.565.10">
    <property type="entry name" value="Histidine kinase-like ATPase, C-terminal domain"/>
    <property type="match status" value="1"/>
</dbReference>
<dbReference type="Proteomes" id="UP000002675">
    <property type="component" value="Chromosome II"/>
</dbReference>
<feature type="domain" description="Histidine kinase" evidence="8">
    <location>
        <begin position="245"/>
        <end position="465"/>
    </location>
</feature>
<dbReference type="PRINTS" id="PR00344">
    <property type="entry name" value="BCTRLSENSOR"/>
</dbReference>
<feature type="domain" description="Response regulatory" evidence="9">
    <location>
        <begin position="594"/>
        <end position="710"/>
    </location>
</feature>
<gene>
    <name evidence="10" type="ordered locus">VVA1420</name>
</gene>
<feature type="modified residue" description="4-aspartylphosphate" evidence="6">
    <location>
        <position position="643"/>
    </location>
</feature>
<dbReference type="Gene3D" id="3.40.50.2300">
    <property type="match status" value="1"/>
</dbReference>
<keyword evidence="7" id="KW-0812">Transmembrane</keyword>